<dbReference type="PROSITE" id="PS51192">
    <property type="entry name" value="HELICASE_ATP_BIND_1"/>
    <property type="match status" value="1"/>
</dbReference>
<evidence type="ECO:0000256" key="2">
    <source>
        <dbReference type="ARBA" id="ARBA00022801"/>
    </source>
</evidence>
<evidence type="ECO:0000259" key="9">
    <source>
        <dbReference type="PROSITE" id="PS51192"/>
    </source>
</evidence>
<dbReference type="Gene3D" id="3.40.50.300">
    <property type="entry name" value="P-loop containing nucleotide triphosphate hydrolases"/>
    <property type="match status" value="2"/>
</dbReference>
<gene>
    <name evidence="12" type="ORF">IAA31_01430</name>
</gene>
<dbReference type="GO" id="GO:0003724">
    <property type="term" value="F:RNA helicase activity"/>
    <property type="evidence" value="ECO:0007669"/>
    <property type="project" value="InterPro"/>
</dbReference>
<dbReference type="PROSITE" id="PS00039">
    <property type="entry name" value="DEAD_ATP_HELICASE"/>
    <property type="match status" value="1"/>
</dbReference>
<dbReference type="CDD" id="cd18787">
    <property type="entry name" value="SF2_C_DEAD"/>
    <property type="match status" value="1"/>
</dbReference>
<dbReference type="PROSITE" id="PS51195">
    <property type="entry name" value="Q_MOTIF"/>
    <property type="match status" value="1"/>
</dbReference>
<dbReference type="InterPro" id="IPR011545">
    <property type="entry name" value="DEAD/DEAH_box_helicase_dom"/>
</dbReference>
<dbReference type="InterPro" id="IPR000629">
    <property type="entry name" value="RNA-helicase_DEAD-box_CS"/>
</dbReference>
<dbReference type="PANTHER" id="PTHR47959">
    <property type="entry name" value="ATP-DEPENDENT RNA HELICASE RHLE-RELATED"/>
    <property type="match status" value="1"/>
</dbReference>
<evidence type="ECO:0000256" key="7">
    <source>
        <dbReference type="RuleBase" id="RU000492"/>
    </source>
</evidence>
<dbReference type="EMBL" id="JAHLFG010000017">
    <property type="protein sequence ID" value="MBU3826145.1"/>
    <property type="molecule type" value="Genomic_DNA"/>
</dbReference>
<feature type="domain" description="DEAD-box RNA helicase Q" evidence="11">
    <location>
        <begin position="1"/>
        <end position="29"/>
    </location>
</feature>
<dbReference type="AlphaFoldDB" id="A0A9E2NRQ8"/>
<proteinExistence type="inferred from homology"/>
<sequence length="510" mass="55796">MKFAELSLPPNIAAIALAQGFKQPTPVQTLVIPPALEGADILGGAPTGTGKTAAFLLPILARLNLEPDKPGVRALILEPTRELALQVATDAQRFCKSLRQATLAHVAELATEDVGDKEDAALIEDSAQAANEASDEAQDEDVAILARMQAVHEADLAGILPSFGAYTIIGGEGRDIQQQAQGNIVCATPGRLNEFIDKGWFDPSTVELLIIDEADRMLDLGFKDEVAAIVRAVQRRFQTMLFSATLDSPGVDEFARMVLNDPFEVRIGSGDEENERLPELLSARAYYAATPLQKFNILGHLLKTAAGKAIIFVRTRDRVGEVCAFLRRNGIKSASLQGEMTITERKAALRRFKDNEVTILVATDVAARGLDVPDTAQVYNFDLPAKADVYVHRAGRTARAGSRGTVISLVERNELPLLERIERYTERSIERREIKNVCASFPQEKTLPQKRQSRASIGGKGGFDKKRPDDKERKPKVKERWRDKKNKGKPDFAAKRAKKQARAAAAASKA</sequence>
<dbReference type="GO" id="GO:0003676">
    <property type="term" value="F:nucleic acid binding"/>
    <property type="evidence" value="ECO:0007669"/>
    <property type="project" value="InterPro"/>
</dbReference>
<keyword evidence="3 7" id="KW-0347">Helicase</keyword>
<evidence type="ECO:0000256" key="1">
    <source>
        <dbReference type="ARBA" id="ARBA00022741"/>
    </source>
</evidence>
<dbReference type="Proteomes" id="UP000824150">
    <property type="component" value="Unassembled WGS sequence"/>
</dbReference>
<evidence type="ECO:0000313" key="13">
    <source>
        <dbReference type="Proteomes" id="UP000824150"/>
    </source>
</evidence>
<evidence type="ECO:0000256" key="5">
    <source>
        <dbReference type="ARBA" id="ARBA00038437"/>
    </source>
</evidence>
<dbReference type="GO" id="GO:0005524">
    <property type="term" value="F:ATP binding"/>
    <property type="evidence" value="ECO:0007669"/>
    <property type="project" value="UniProtKB-KW"/>
</dbReference>
<keyword evidence="4 7" id="KW-0067">ATP-binding</keyword>
<organism evidence="12 13">
    <name type="scientific">Candidatus Anaerobiospirillum merdipullorum</name>
    <dbReference type="NCBI Taxonomy" id="2838450"/>
    <lineage>
        <taxon>Bacteria</taxon>
        <taxon>Pseudomonadati</taxon>
        <taxon>Pseudomonadota</taxon>
        <taxon>Gammaproteobacteria</taxon>
        <taxon>Aeromonadales</taxon>
        <taxon>Succinivibrionaceae</taxon>
        <taxon>Anaerobiospirillum</taxon>
    </lineage>
</organism>
<name>A0A9E2NRQ8_9GAMM</name>
<dbReference type="Pfam" id="PF00270">
    <property type="entry name" value="DEAD"/>
    <property type="match status" value="2"/>
</dbReference>
<feature type="domain" description="Helicase ATP-binding" evidence="9">
    <location>
        <begin position="32"/>
        <end position="264"/>
    </location>
</feature>
<dbReference type="InterPro" id="IPR044742">
    <property type="entry name" value="DEAD/DEAH_RhlB"/>
</dbReference>
<evidence type="ECO:0000259" key="10">
    <source>
        <dbReference type="PROSITE" id="PS51194"/>
    </source>
</evidence>
<dbReference type="InterPro" id="IPR001650">
    <property type="entry name" value="Helicase_C-like"/>
</dbReference>
<feature type="domain" description="Helicase C-terminal" evidence="10">
    <location>
        <begin position="296"/>
        <end position="440"/>
    </location>
</feature>
<feature type="compositionally biased region" description="Basic and acidic residues" evidence="8">
    <location>
        <begin position="462"/>
        <end position="494"/>
    </location>
</feature>
<dbReference type="Pfam" id="PF00271">
    <property type="entry name" value="Helicase_C"/>
    <property type="match status" value="1"/>
</dbReference>
<evidence type="ECO:0000256" key="4">
    <source>
        <dbReference type="ARBA" id="ARBA00022840"/>
    </source>
</evidence>
<evidence type="ECO:0000256" key="6">
    <source>
        <dbReference type="PROSITE-ProRule" id="PRU00552"/>
    </source>
</evidence>
<accession>A0A9E2NRQ8</accession>
<dbReference type="SUPFAM" id="SSF52540">
    <property type="entry name" value="P-loop containing nucleoside triphosphate hydrolases"/>
    <property type="match status" value="2"/>
</dbReference>
<evidence type="ECO:0000313" key="12">
    <source>
        <dbReference type="EMBL" id="MBU3826145.1"/>
    </source>
</evidence>
<dbReference type="PANTHER" id="PTHR47959:SF3">
    <property type="entry name" value="ATP-DEPENDENT RNA HELICASE SRMB"/>
    <property type="match status" value="1"/>
</dbReference>
<dbReference type="InterPro" id="IPR027417">
    <property type="entry name" value="P-loop_NTPase"/>
</dbReference>
<dbReference type="SMART" id="SM00490">
    <property type="entry name" value="HELICc"/>
    <property type="match status" value="1"/>
</dbReference>
<comment type="caution">
    <text evidence="12">The sequence shown here is derived from an EMBL/GenBank/DDBJ whole genome shotgun (WGS) entry which is preliminary data.</text>
</comment>
<dbReference type="InterPro" id="IPR014014">
    <property type="entry name" value="RNA_helicase_DEAD_Q_motif"/>
</dbReference>
<comment type="similarity">
    <text evidence="5 7">Belongs to the DEAD box helicase family.</text>
</comment>
<protein>
    <submittedName>
        <fullName evidence="12">DEAD/DEAH box helicase</fullName>
    </submittedName>
</protein>
<evidence type="ECO:0000256" key="8">
    <source>
        <dbReference type="SAM" id="MobiDB-lite"/>
    </source>
</evidence>
<dbReference type="GO" id="GO:0005829">
    <property type="term" value="C:cytosol"/>
    <property type="evidence" value="ECO:0007669"/>
    <property type="project" value="TreeGrafter"/>
</dbReference>
<reference evidence="12" key="2">
    <citation type="submission" date="2021-04" db="EMBL/GenBank/DDBJ databases">
        <authorList>
            <person name="Gilroy R."/>
        </authorList>
    </citation>
    <scope>NUCLEOTIDE SEQUENCE</scope>
    <source>
        <strain evidence="12">687</strain>
    </source>
</reference>
<keyword evidence="2 7" id="KW-0378">Hydrolase</keyword>
<dbReference type="PROSITE" id="PS51194">
    <property type="entry name" value="HELICASE_CTER"/>
    <property type="match status" value="1"/>
</dbReference>
<dbReference type="CDD" id="cd00268">
    <property type="entry name" value="DEADc"/>
    <property type="match status" value="1"/>
</dbReference>
<dbReference type="InterPro" id="IPR050079">
    <property type="entry name" value="DEAD_box_RNA_helicase"/>
</dbReference>
<feature type="short sequence motif" description="Q motif" evidence="6">
    <location>
        <begin position="1"/>
        <end position="29"/>
    </location>
</feature>
<dbReference type="GO" id="GO:0016787">
    <property type="term" value="F:hydrolase activity"/>
    <property type="evidence" value="ECO:0007669"/>
    <property type="project" value="UniProtKB-KW"/>
</dbReference>
<evidence type="ECO:0000256" key="3">
    <source>
        <dbReference type="ARBA" id="ARBA00022806"/>
    </source>
</evidence>
<keyword evidence="1 7" id="KW-0547">Nucleotide-binding</keyword>
<dbReference type="SMART" id="SM00487">
    <property type="entry name" value="DEXDc"/>
    <property type="match status" value="1"/>
</dbReference>
<feature type="region of interest" description="Disordered" evidence="8">
    <location>
        <begin position="443"/>
        <end position="510"/>
    </location>
</feature>
<dbReference type="InterPro" id="IPR014001">
    <property type="entry name" value="Helicase_ATP-bd"/>
</dbReference>
<reference evidence="12" key="1">
    <citation type="journal article" date="2021" name="PeerJ">
        <title>Extensive microbial diversity within the chicken gut microbiome revealed by metagenomics and culture.</title>
        <authorList>
            <person name="Gilroy R."/>
            <person name="Ravi A."/>
            <person name="Getino M."/>
            <person name="Pursley I."/>
            <person name="Horton D.L."/>
            <person name="Alikhan N.F."/>
            <person name="Baker D."/>
            <person name="Gharbi K."/>
            <person name="Hall N."/>
            <person name="Watson M."/>
            <person name="Adriaenssens E.M."/>
            <person name="Foster-Nyarko E."/>
            <person name="Jarju S."/>
            <person name="Secka A."/>
            <person name="Antonio M."/>
            <person name="Oren A."/>
            <person name="Chaudhuri R.R."/>
            <person name="La Ragione R."/>
            <person name="Hildebrand F."/>
            <person name="Pallen M.J."/>
        </authorList>
    </citation>
    <scope>NUCLEOTIDE SEQUENCE</scope>
    <source>
        <strain evidence="12">687</strain>
    </source>
</reference>
<evidence type="ECO:0000259" key="11">
    <source>
        <dbReference type="PROSITE" id="PS51195"/>
    </source>
</evidence>